<name>A0A2J6PQQ7_9HELO</name>
<dbReference type="Proteomes" id="UP000235672">
    <property type="component" value="Unassembled WGS sequence"/>
</dbReference>
<dbReference type="InterPro" id="IPR036770">
    <property type="entry name" value="Ankyrin_rpt-contain_sf"/>
</dbReference>
<dbReference type="SUPFAM" id="SSF48403">
    <property type="entry name" value="Ankyrin repeat"/>
    <property type="match status" value="1"/>
</dbReference>
<evidence type="ECO:0000313" key="1">
    <source>
        <dbReference type="EMBL" id="PMD16246.1"/>
    </source>
</evidence>
<dbReference type="EMBL" id="KZ613507">
    <property type="protein sequence ID" value="PMD16246.1"/>
    <property type="molecule type" value="Genomic_DNA"/>
</dbReference>
<accession>A0A2J6PQQ7</accession>
<evidence type="ECO:0000313" key="2">
    <source>
        <dbReference type="Proteomes" id="UP000235672"/>
    </source>
</evidence>
<organism evidence="1 2">
    <name type="scientific">Hyaloscypha hepaticicola</name>
    <dbReference type="NCBI Taxonomy" id="2082293"/>
    <lineage>
        <taxon>Eukaryota</taxon>
        <taxon>Fungi</taxon>
        <taxon>Dikarya</taxon>
        <taxon>Ascomycota</taxon>
        <taxon>Pezizomycotina</taxon>
        <taxon>Leotiomycetes</taxon>
        <taxon>Helotiales</taxon>
        <taxon>Hyaloscyphaceae</taxon>
        <taxon>Hyaloscypha</taxon>
    </lineage>
</organism>
<protein>
    <submittedName>
        <fullName evidence="1">Uncharacterized protein</fullName>
    </submittedName>
</protein>
<dbReference type="OrthoDB" id="3559697at2759"/>
<proteinExistence type="predicted"/>
<sequence>MLSWNARRRSTLTSTLETLWAILFLSLLANRPNVFLAISIKRGTPNEGRNALHHLLDNPETEEDAIIHFLGHDSPKILLNQKDKHVFTPLNCALRVLRPAVIEVMITMGQDLLSPEPTGATALHRIAEQDLSAKSLRRQYGFGREHPPEYYAGALALWKTFISLGGSINVRDNRGAPPLFYFLSSDERDVYNAPEDECCHLEYFDTYFSREVALDLNFAAKNENGENALHVIARREKKDKISGGGRGIIMSRRMIRICTTFL</sequence>
<dbReference type="AlphaFoldDB" id="A0A2J6PQQ7"/>
<dbReference type="Gene3D" id="1.25.40.20">
    <property type="entry name" value="Ankyrin repeat-containing domain"/>
    <property type="match status" value="1"/>
</dbReference>
<reference evidence="1 2" key="1">
    <citation type="submission" date="2016-05" db="EMBL/GenBank/DDBJ databases">
        <title>A degradative enzymes factory behind the ericoid mycorrhizal symbiosis.</title>
        <authorList>
            <consortium name="DOE Joint Genome Institute"/>
            <person name="Martino E."/>
            <person name="Morin E."/>
            <person name="Grelet G."/>
            <person name="Kuo A."/>
            <person name="Kohler A."/>
            <person name="Daghino S."/>
            <person name="Barry K."/>
            <person name="Choi C."/>
            <person name="Cichocki N."/>
            <person name="Clum A."/>
            <person name="Copeland A."/>
            <person name="Hainaut M."/>
            <person name="Haridas S."/>
            <person name="Labutti K."/>
            <person name="Lindquist E."/>
            <person name="Lipzen A."/>
            <person name="Khouja H.-R."/>
            <person name="Murat C."/>
            <person name="Ohm R."/>
            <person name="Olson A."/>
            <person name="Spatafora J."/>
            <person name="Veneault-Fourrey C."/>
            <person name="Henrissat B."/>
            <person name="Grigoriev I."/>
            <person name="Martin F."/>
            <person name="Perotto S."/>
        </authorList>
    </citation>
    <scope>NUCLEOTIDE SEQUENCE [LARGE SCALE GENOMIC DNA]</scope>
    <source>
        <strain evidence="1 2">UAMH 7357</strain>
    </source>
</reference>
<dbReference type="STRING" id="1745343.A0A2J6PQQ7"/>
<keyword evidence="2" id="KW-1185">Reference proteome</keyword>
<gene>
    <name evidence="1" type="ORF">NA56DRAFT_318709</name>
</gene>